<evidence type="ECO:0000313" key="1">
    <source>
        <dbReference type="EMBL" id="KAK7706729.1"/>
    </source>
</evidence>
<protein>
    <submittedName>
        <fullName evidence="1">Uncharacterized protein</fullName>
    </submittedName>
</protein>
<sequence length="115" mass="13481">MYLNIPTSIGEDLRSNKIAYRSPTVEAFVNYHQPPPEGEVFPVQYVTTVGFQRQKYDRQLVTVTDIRQCDEMFSLDKQGFEVVQSTIREKTWDGDYRFGLPPQLNKDVQEMVMRQ</sequence>
<reference evidence="1 2" key="1">
    <citation type="submission" date="2024-02" db="EMBL/GenBank/DDBJ databases">
        <title>De novo assembly and annotation of 12 fungi associated with fruit tree decline syndrome in Ontario, Canada.</title>
        <authorList>
            <person name="Sulman M."/>
            <person name="Ellouze W."/>
            <person name="Ilyukhin E."/>
        </authorList>
    </citation>
    <scope>NUCLEOTIDE SEQUENCE [LARGE SCALE GENOMIC DNA]</scope>
    <source>
        <strain evidence="1 2">M169</strain>
    </source>
</reference>
<organism evidence="1 2">
    <name type="scientific">Diaporthe eres</name>
    <name type="common">Phomopsis oblonga</name>
    <dbReference type="NCBI Taxonomy" id="83184"/>
    <lineage>
        <taxon>Eukaryota</taxon>
        <taxon>Fungi</taxon>
        <taxon>Dikarya</taxon>
        <taxon>Ascomycota</taxon>
        <taxon>Pezizomycotina</taxon>
        <taxon>Sordariomycetes</taxon>
        <taxon>Sordariomycetidae</taxon>
        <taxon>Diaporthales</taxon>
        <taxon>Diaporthaceae</taxon>
        <taxon>Diaporthe</taxon>
        <taxon>Diaporthe eres species complex</taxon>
    </lineage>
</organism>
<name>A0ABR1NM57_DIAER</name>
<evidence type="ECO:0000313" key="2">
    <source>
        <dbReference type="Proteomes" id="UP001430848"/>
    </source>
</evidence>
<keyword evidence="2" id="KW-1185">Reference proteome</keyword>
<dbReference type="Proteomes" id="UP001430848">
    <property type="component" value="Unassembled WGS sequence"/>
</dbReference>
<proteinExistence type="predicted"/>
<comment type="caution">
    <text evidence="1">The sequence shown here is derived from an EMBL/GenBank/DDBJ whole genome shotgun (WGS) entry which is preliminary data.</text>
</comment>
<accession>A0ABR1NM57</accession>
<gene>
    <name evidence="1" type="ORF">SLS63_013919</name>
</gene>
<dbReference type="EMBL" id="JAKNSF020000214">
    <property type="protein sequence ID" value="KAK7706729.1"/>
    <property type="molecule type" value="Genomic_DNA"/>
</dbReference>